<feature type="signal peptide" evidence="4">
    <location>
        <begin position="1"/>
        <end position="22"/>
    </location>
</feature>
<name>A0A6P7FX17_DIAVI</name>
<evidence type="ECO:0000313" key="6">
    <source>
        <dbReference type="RefSeq" id="XP_028139347.1"/>
    </source>
</evidence>
<dbReference type="InterPro" id="IPR013024">
    <property type="entry name" value="GGCT-like"/>
</dbReference>
<dbReference type="FunCoup" id="A0A6P7FX17">
    <property type="interactions" value="210"/>
</dbReference>
<sequence>MFHNYFRLFVMFSLTVILGVTTKEMNLHKVFVYGTLKRNEPNHSWFAKNAEGYYKYIGDAKTVEKLPLIIATKYNVPFILKSPGNGTNIIGEVYEVDDKVFADLDILEEYPDFYIREQFDVTLVNGGSSVKVWIYVIPNFNPKLLNETCYESYSNSGSHGKRYDPSYLRVNDGGTNSLDLSTDQMLTTLICRSNALTTEYVHNQYC</sequence>
<feature type="active site" description="Proton acceptor" evidence="2">
    <location>
        <position position="108"/>
    </location>
</feature>
<dbReference type="AlphaFoldDB" id="A0A6P7FX17"/>
<dbReference type="InterPro" id="IPR036568">
    <property type="entry name" value="GGCT-like_sf"/>
</dbReference>
<dbReference type="Gene3D" id="3.10.490.10">
    <property type="entry name" value="Gamma-glutamyl cyclotransferase-like"/>
    <property type="match status" value="1"/>
</dbReference>
<proteinExistence type="inferred from homology"/>
<dbReference type="SUPFAM" id="SSF110857">
    <property type="entry name" value="Gamma-glutamyl cyclotransferase-like"/>
    <property type="match status" value="1"/>
</dbReference>
<reference evidence="6" key="1">
    <citation type="submission" date="2025-08" db="UniProtKB">
        <authorList>
            <consortium name="RefSeq"/>
        </authorList>
    </citation>
    <scope>IDENTIFICATION</scope>
    <source>
        <tissue evidence="6">Whole insect</tissue>
    </source>
</reference>
<gene>
    <name evidence="6" type="primary">LOC114333627</name>
</gene>
<dbReference type="PANTHER" id="PTHR12510">
    <property type="entry name" value="TROPONIN C-AKIN-1 PROTEIN"/>
    <property type="match status" value="1"/>
</dbReference>
<accession>A0A6P7FX17</accession>
<protein>
    <recommendedName>
        <fullName evidence="3">Gamma-glutamylcyclotransferase family protein</fullName>
    </recommendedName>
</protein>
<evidence type="ECO:0000256" key="1">
    <source>
        <dbReference type="ARBA" id="ARBA00008861"/>
    </source>
</evidence>
<evidence type="ECO:0000256" key="3">
    <source>
        <dbReference type="RuleBase" id="RU367036"/>
    </source>
</evidence>
<dbReference type="GO" id="GO:0061929">
    <property type="term" value="F:gamma-glutamylaminecyclotransferase activity"/>
    <property type="evidence" value="ECO:0007669"/>
    <property type="project" value="InterPro"/>
</dbReference>
<evidence type="ECO:0000259" key="5">
    <source>
        <dbReference type="Pfam" id="PF06094"/>
    </source>
</evidence>
<dbReference type="Pfam" id="PF06094">
    <property type="entry name" value="GGACT"/>
    <property type="match status" value="1"/>
</dbReference>
<comment type="similarity">
    <text evidence="1 3">Belongs to the gamma-glutamylcyclotransferase family.</text>
</comment>
<keyword evidence="4" id="KW-0732">Signal</keyword>
<dbReference type="InParanoid" id="A0A6P7FX17"/>
<dbReference type="CDD" id="cd06661">
    <property type="entry name" value="GGCT_like"/>
    <property type="match status" value="1"/>
</dbReference>
<evidence type="ECO:0000256" key="4">
    <source>
        <dbReference type="SAM" id="SignalP"/>
    </source>
</evidence>
<organism evidence="6">
    <name type="scientific">Diabrotica virgifera virgifera</name>
    <name type="common">western corn rootworm</name>
    <dbReference type="NCBI Taxonomy" id="50390"/>
    <lineage>
        <taxon>Eukaryota</taxon>
        <taxon>Metazoa</taxon>
        <taxon>Ecdysozoa</taxon>
        <taxon>Arthropoda</taxon>
        <taxon>Hexapoda</taxon>
        <taxon>Insecta</taxon>
        <taxon>Pterygota</taxon>
        <taxon>Neoptera</taxon>
        <taxon>Endopterygota</taxon>
        <taxon>Coleoptera</taxon>
        <taxon>Polyphaga</taxon>
        <taxon>Cucujiformia</taxon>
        <taxon>Chrysomeloidea</taxon>
        <taxon>Chrysomelidae</taxon>
        <taxon>Galerucinae</taxon>
        <taxon>Diabroticina</taxon>
        <taxon>Diabroticites</taxon>
        <taxon>Diabrotica</taxon>
    </lineage>
</organism>
<evidence type="ECO:0000256" key="2">
    <source>
        <dbReference type="PIRSR" id="PIRSR639126-1"/>
    </source>
</evidence>
<feature type="chain" id="PRO_5027754818" description="Gamma-glutamylcyclotransferase family protein" evidence="4">
    <location>
        <begin position="23"/>
        <end position="206"/>
    </location>
</feature>
<dbReference type="InterPro" id="IPR039126">
    <property type="entry name" value="GGACT"/>
</dbReference>
<dbReference type="InterPro" id="IPR009288">
    <property type="entry name" value="AIG2-like_dom"/>
</dbReference>
<feature type="domain" description="Gamma-glutamylcyclotransferase AIG2-like" evidence="5">
    <location>
        <begin position="30"/>
        <end position="143"/>
    </location>
</feature>
<dbReference type="PANTHER" id="PTHR12510:SF4">
    <property type="entry name" value="GAMMA-GLUTAMYLAMINECYCLOTRANSFERASE"/>
    <property type="match status" value="1"/>
</dbReference>
<dbReference type="GO" id="GO:0005829">
    <property type="term" value="C:cytosol"/>
    <property type="evidence" value="ECO:0007669"/>
    <property type="project" value="TreeGrafter"/>
</dbReference>
<dbReference type="RefSeq" id="XP_028139347.1">
    <property type="nucleotide sequence ID" value="XM_028283546.1"/>
</dbReference>